<gene>
    <name evidence="2" type="ORF">DCHRY22_LOCUS4125</name>
</gene>
<evidence type="ECO:0000256" key="1">
    <source>
        <dbReference type="SAM" id="MobiDB-lite"/>
    </source>
</evidence>
<feature type="compositionally biased region" description="Gly residues" evidence="1">
    <location>
        <begin position="75"/>
        <end position="88"/>
    </location>
</feature>
<organism evidence="2 3">
    <name type="scientific">Danaus chrysippus</name>
    <name type="common">African queen</name>
    <dbReference type="NCBI Taxonomy" id="151541"/>
    <lineage>
        <taxon>Eukaryota</taxon>
        <taxon>Metazoa</taxon>
        <taxon>Ecdysozoa</taxon>
        <taxon>Arthropoda</taxon>
        <taxon>Hexapoda</taxon>
        <taxon>Insecta</taxon>
        <taxon>Pterygota</taxon>
        <taxon>Neoptera</taxon>
        <taxon>Endopterygota</taxon>
        <taxon>Lepidoptera</taxon>
        <taxon>Glossata</taxon>
        <taxon>Ditrysia</taxon>
        <taxon>Papilionoidea</taxon>
        <taxon>Nymphalidae</taxon>
        <taxon>Danainae</taxon>
        <taxon>Danaini</taxon>
        <taxon>Danaina</taxon>
        <taxon>Danaus</taxon>
        <taxon>Anosia</taxon>
    </lineage>
</organism>
<reference evidence="2" key="1">
    <citation type="submission" date="2021-09" db="EMBL/GenBank/DDBJ databases">
        <authorList>
            <person name="Martin H S."/>
        </authorList>
    </citation>
    <scope>NUCLEOTIDE SEQUENCE</scope>
</reference>
<keyword evidence="3" id="KW-1185">Reference proteome</keyword>
<name>A0A8J2QH97_9NEOP</name>
<comment type="caution">
    <text evidence="2">The sequence shown here is derived from an EMBL/GenBank/DDBJ whole genome shotgun (WGS) entry which is preliminary data.</text>
</comment>
<sequence>MSNTERRDLKLEEVASLCETDEYNSLNIVEMVLEEASSVSLNTFNNPSARSIALVKESAQNSTTRKRKVRRSGGLEEGGGGGGGRIEE</sequence>
<evidence type="ECO:0000313" key="2">
    <source>
        <dbReference type="EMBL" id="CAG9562852.1"/>
    </source>
</evidence>
<feature type="region of interest" description="Disordered" evidence="1">
    <location>
        <begin position="56"/>
        <end position="88"/>
    </location>
</feature>
<accession>A0A8J2QH97</accession>
<protein>
    <submittedName>
        <fullName evidence="2">(African queen) hypothetical protein</fullName>
    </submittedName>
</protein>
<dbReference type="AlphaFoldDB" id="A0A8J2QH97"/>
<dbReference type="EMBL" id="CAKASE010000049">
    <property type="protein sequence ID" value="CAG9562852.1"/>
    <property type="molecule type" value="Genomic_DNA"/>
</dbReference>
<evidence type="ECO:0000313" key="3">
    <source>
        <dbReference type="Proteomes" id="UP000789524"/>
    </source>
</evidence>
<proteinExistence type="predicted"/>
<dbReference type="Proteomes" id="UP000789524">
    <property type="component" value="Unassembled WGS sequence"/>
</dbReference>